<organism evidence="1 2">
    <name type="scientific">Amanita muscaria (strain Koide BX008)</name>
    <dbReference type="NCBI Taxonomy" id="946122"/>
    <lineage>
        <taxon>Eukaryota</taxon>
        <taxon>Fungi</taxon>
        <taxon>Dikarya</taxon>
        <taxon>Basidiomycota</taxon>
        <taxon>Agaricomycotina</taxon>
        <taxon>Agaricomycetes</taxon>
        <taxon>Agaricomycetidae</taxon>
        <taxon>Agaricales</taxon>
        <taxon>Pluteineae</taxon>
        <taxon>Amanitaceae</taxon>
        <taxon>Amanita</taxon>
    </lineage>
</organism>
<name>A0A0C2SQX6_AMAMK</name>
<dbReference type="Proteomes" id="UP000054549">
    <property type="component" value="Unassembled WGS sequence"/>
</dbReference>
<evidence type="ECO:0000313" key="2">
    <source>
        <dbReference type="Proteomes" id="UP000054549"/>
    </source>
</evidence>
<dbReference type="OrthoDB" id="3020383at2759"/>
<evidence type="ECO:0000313" key="1">
    <source>
        <dbReference type="EMBL" id="KIL56389.1"/>
    </source>
</evidence>
<keyword evidence="2" id="KW-1185">Reference proteome</keyword>
<dbReference type="HOGENOM" id="CLU_057157_0_0_1"/>
<dbReference type="AlphaFoldDB" id="A0A0C2SQX6"/>
<protein>
    <submittedName>
        <fullName evidence="1">Uncharacterized protein</fullName>
    </submittedName>
</protein>
<reference evidence="1 2" key="1">
    <citation type="submission" date="2014-04" db="EMBL/GenBank/DDBJ databases">
        <title>Evolutionary Origins and Diversification of the Mycorrhizal Mutualists.</title>
        <authorList>
            <consortium name="DOE Joint Genome Institute"/>
            <consortium name="Mycorrhizal Genomics Consortium"/>
            <person name="Kohler A."/>
            <person name="Kuo A."/>
            <person name="Nagy L.G."/>
            <person name="Floudas D."/>
            <person name="Copeland A."/>
            <person name="Barry K.W."/>
            <person name="Cichocki N."/>
            <person name="Veneault-Fourrey C."/>
            <person name="LaButti K."/>
            <person name="Lindquist E.A."/>
            <person name="Lipzen A."/>
            <person name="Lundell T."/>
            <person name="Morin E."/>
            <person name="Murat C."/>
            <person name="Riley R."/>
            <person name="Ohm R."/>
            <person name="Sun H."/>
            <person name="Tunlid A."/>
            <person name="Henrissat B."/>
            <person name="Grigoriev I.V."/>
            <person name="Hibbett D.S."/>
            <person name="Martin F."/>
        </authorList>
    </citation>
    <scope>NUCLEOTIDE SEQUENCE [LARGE SCALE GENOMIC DNA]</scope>
    <source>
        <strain evidence="1 2">Koide BX008</strain>
    </source>
</reference>
<dbReference type="InParanoid" id="A0A0C2SQX6"/>
<sequence length="219" mass="24686">MGDPSSLRLVPASESAIPIDWTRVPEATKKFLIEQYGHDFDKGEDKPLPATIGDLAKMFDECKFFGYLTSSLITVLMDISEFGLQPPPPSPDGQAGPRFYMTYLEKVWYLLFAPGTRKCIMGYSDDFIRNYDNVDDAQCEKWVAEETAMAQAFDVTLVREVSRSMGVFVGITKKLGGWTAMTIESQLQYTQYAEAIMTLPTDHPAYHGLMKDVFRSFRG</sequence>
<dbReference type="EMBL" id="KN818425">
    <property type="protein sequence ID" value="KIL56389.1"/>
    <property type="molecule type" value="Genomic_DNA"/>
</dbReference>
<gene>
    <name evidence="1" type="ORF">M378DRAFT_523842</name>
</gene>
<proteinExistence type="predicted"/>
<accession>A0A0C2SQX6</accession>